<dbReference type="EMBL" id="JABBNT010000002">
    <property type="protein sequence ID" value="NMM44596.1"/>
    <property type="molecule type" value="Genomic_DNA"/>
</dbReference>
<evidence type="ECO:0000256" key="2">
    <source>
        <dbReference type="ARBA" id="ARBA00022475"/>
    </source>
</evidence>
<keyword evidence="3 6" id="KW-0812">Transmembrane</keyword>
<accession>A0A7Y0E1A6</accession>
<reference evidence="7 8" key="1">
    <citation type="submission" date="2020-04" db="EMBL/GenBank/DDBJ databases">
        <title>Rhodospirillaceae bacterium KN72 isolated from deep sea.</title>
        <authorList>
            <person name="Zhang D.-C."/>
        </authorList>
    </citation>
    <scope>NUCLEOTIDE SEQUENCE [LARGE SCALE GENOMIC DNA]</scope>
    <source>
        <strain evidence="7 8">KN72</strain>
    </source>
</reference>
<evidence type="ECO:0000256" key="5">
    <source>
        <dbReference type="ARBA" id="ARBA00023136"/>
    </source>
</evidence>
<dbReference type="Proteomes" id="UP000539372">
    <property type="component" value="Unassembled WGS sequence"/>
</dbReference>
<proteinExistence type="predicted"/>
<keyword evidence="5 6" id="KW-0472">Membrane</keyword>
<feature type="transmembrane region" description="Helical" evidence="6">
    <location>
        <begin position="77"/>
        <end position="97"/>
    </location>
</feature>
<dbReference type="GO" id="GO:0005886">
    <property type="term" value="C:plasma membrane"/>
    <property type="evidence" value="ECO:0007669"/>
    <property type="project" value="UniProtKB-SubCell"/>
</dbReference>
<dbReference type="InterPro" id="IPR001123">
    <property type="entry name" value="LeuE-type"/>
</dbReference>
<gene>
    <name evidence="7" type="ORF">HH303_08895</name>
</gene>
<evidence type="ECO:0000256" key="4">
    <source>
        <dbReference type="ARBA" id="ARBA00022989"/>
    </source>
</evidence>
<feature type="transmembrane region" description="Helical" evidence="6">
    <location>
        <begin position="6"/>
        <end position="22"/>
    </location>
</feature>
<dbReference type="RefSeq" id="WP_169624904.1">
    <property type="nucleotide sequence ID" value="NZ_JABBNT010000002.1"/>
</dbReference>
<organism evidence="7 8">
    <name type="scientific">Pacificispira spongiicola</name>
    <dbReference type="NCBI Taxonomy" id="2729598"/>
    <lineage>
        <taxon>Bacteria</taxon>
        <taxon>Pseudomonadati</taxon>
        <taxon>Pseudomonadota</taxon>
        <taxon>Alphaproteobacteria</taxon>
        <taxon>Rhodospirillales</taxon>
        <taxon>Rhodospirillaceae</taxon>
        <taxon>Pacificispira</taxon>
    </lineage>
</organism>
<sequence>MVVPELDRLILFATASLALYLSPGPDMLYIASRALGGSVRAGVLAGLGVSIGIVCHMLAAGFGLAALLIAVPAAFIAVKWCGAAYLAYLGIKAWLGAGDQSGFRKAAPASDWAMLRQGILVNLLNPKIALFFLAFIPQFVDPAQGHPTAQFFFFGMLFTVGGLFWVLIQAVLFARAGRWLTTRPAALKWQQRVSGTVLLGLAANLALSD</sequence>
<name>A0A7Y0E1A6_9PROT</name>
<feature type="transmembrane region" description="Helical" evidence="6">
    <location>
        <begin position="43"/>
        <end position="71"/>
    </location>
</feature>
<dbReference type="PANTHER" id="PTHR30086">
    <property type="entry name" value="ARGININE EXPORTER PROTEIN ARGO"/>
    <property type="match status" value="1"/>
</dbReference>
<evidence type="ECO:0000313" key="8">
    <source>
        <dbReference type="Proteomes" id="UP000539372"/>
    </source>
</evidence>
<evidence type="ECO:0000256" key="3">
    <source>
        <dbReference type="ARBA" id="ARBA00022692"/>
    </source>
</evidence>
<dbReference type="PANTHER" id="PTHR30086:SF20">
    <property type="entry name" value="ARGININE EXPORTER PROTEIN ARGO-RELATED"/>
    <property type="match status" value="1"/>
</dbReference>
<evidence type="ECO:0000256" key="1">
    <source>
        <dbReference type="ARBA" id="ARBA00004651"/>
    </source>
</evidence>
<dbReference type="AlphaFoldDB" id="A0A7Y0E1A6"/>
<dbReference type="PIRSF" id="PIRSF006324">
    <property type="entry name" value="LeuE"/>
    <property type="match status" value="1"/>
</dbReference>
<dbReference type="GO" id="GO:0015171">
    <property type="term" value="F:amino acid transmembrane transporter activity"/>
    <property type="evidence" value="ECO:0007669"/>
    <property type="project" value="TreeGrafter"/>
</dbReference>
<evidence type="ECO:0000313" key="7">
    <source>
        <dbReference type="EMBL" id="NMM44596.1"/>
    </source>
</evidence>
<keyword evidence="8" id="KW-1185">Reference proteome</keyword>
<keyword evidence="4 6" id="KW-1133">Transmembrane helix</keyword>
<evidence type="ECO:0000256" key="6">
    <source>
        <dbReference type="SAM" id="Phobius"/>
    </source>
</evidence>
<comment type="caution">
    <text evidence="7">The sequence shown here is derived from an EMBL/GenBank/DDBJ whole genome shotgun (WGS) entry which is preliminary data.</text>
</comment>
<comment type="subcellular location">
    <subcellularLocation>
        <location evidence="1">Cell membrane</location>
        <topology evidence="1">Multi-pass membrane protein</topology>
    </subcellularLocation>
</comment>
<feature type="transmembrane region" description="Helical" evidence="6">
    <location>
        <begin position="118"/>
        <end position="139"/>
    </location>
</feature>
<dbReference type="Pfam" id="PF01810">
    <property type="entry name" value="LysE"/>
    <property type="match status" value="1"/>
</dbReference>
<protein>
    <submittedName>
        <fullName evidence="7">LysE family translocator</fullName>
    </submittedName>
</protein>
<keyword evidence="2" id="KW-1003">Cell membrane</keyword>
<feature type="transmembrane region" description="Helical" evidence="6">
    <location>
        <begin position="151"/>
        <end position="174"/>
    </location>
</feature>